<dbReference type="EMBL" id="JAEKJA010000003">
    <property type="protein sequence ID" value="MBJ3775286.1"/>
    <property type="molecule type" value="Genomic_DNA"/>
</dbReference>
<dbReference type="InterPro" id="IPR000073">
    <property type="entry name" value="AB_hydrolase_1"/>
</dbReference>
<dbReference type="RefSeq" id="WP_198881159.1">
    <property type="nucleotide sequence ID" value="NZ_JAEKJA010000003.1"/>
</dbReference>
<comment type="caution">
    <text evidence="2">The sequence shown here is derived from an EMBL/GenBank/DDBJ whole genome shotgun (WGS) entry which is preliminary data.</text>
</comment>
<dbReference type="Gene3D" id="3.40.50.1820">
    <property type="entry name" value="alpha/beta hydrolase"/>
    <property type="match status" value="1"/>
</dbReference>
<keyword evidence="2" id="KW-0378">Hydrolase</keyword>
<sequence length="264" mass="27805">MTPDASSADTHRIVCLHAVTRDRHDFAGLAAALAPHEVTPRDLSGHGDAPRADDYTVAGLADAVDLGAGAPPILYGHSLGGVVALALAARRPGSVAALVLEDPPLFESDMPRLGETPFYRGFVKLKAFIDGEAHAYSLADWEVVVASWGSGHGRRTMLDVFGPEGVALRARQLAAFDPHVLDALIEGTLHGAFDVLAAIRAAGVPIRIIAGDRGKGSALSAEDLRLLARELDVSIDRVAEEGHFIHEVLPERCAAAVREVSATL</sequence>
<dbReference type="InterPro" id="IPR029058">
    <property type="entry name" value="AB_hydrolase_fold"/>
</dbReference>
<dbReference type="Proteomes" id="UP000609531">
    <property type="component" value="Unassembled WGS sequence"/>
</dbReference>
<dbReference type="Pfam" id="PF12697">
    <property type="entry name" value="Abhydrolase_6"/>
    <property type="match status" value="1"/>
</dbReference>
<organism evidence="2 3">
    <name type="scientific">Acuticoccus mangrovi</name>
    <dbReference type="NCBI Taxonomy" id="2796142"/>
    <lineage>
        <taxon>Bacteria</taxon>
        <taxon>Pseudomonadati</taxon>
        <taxon>Pseudomonadota</taxon>
        <taxon>Alphaproteobacteria</taxon>
        <taxon>Hyphomicrobiales</taxon>
        <taxon>Amorphaceae</taxon>
        <taxon>Acuticoccus</taxon>
    </lineage>
</organism>
<dbReference type="InterPro" id="IPR050228">
    <property type="entry name" value="Carboxylesterase_BioH"/>
</dbReference>
<protein>
    <submittedName>
        <fullName evidence="2">Alpha/beta hydrolase</fullName>
    </submittedName>
</protein>
<dbReference type="PANTHER" id="PTHR43194">
    <property type="entry name" value="HYDROLASE ALPHA/BETA FOLD FAMILY"/>
    <property type="match status" value="1"/>
</dbReference>
<proteinExistence type="predicted"/>
<dbReference type="AlphaFoldDB" id="A0A934MGR7"/>
<dbReference type="PANTHER" id="PTHR43194:SF2">
    <property type="entry name" value="PEROXISOMAL MEMBRANE PROTEIN LPX1"/>
    <property type="match status" value="1"/>
</dbReference>
<keyword evidence="3" id="KW-1185">Reference proteome</keyword>
<evidence type="ECO:0000313" key="2">
    <source>
        <dbReference type="EMBL" id="MBJ3775286.1"/>
    </source>
</evidence>
<dbReference type="GO" id="GO:0016787">
    <property type="term" value="F:hydrolase activity"/>
    <property type="evidence" value="ECO:0007669"/>
    <property type="project" value="UniProtKB-KW"/>
</dbReference>
<accession>A0A934MGR7</accession>
<gene>
    <name evidence="2" type="ORF">JCR33_06280</name>
</gene>
<dbReference type="SUPFAM" id="SSF53474">
    <property type="entry name" value="alpha/beta-Hydrolases"/>
    <property type="match status" value="1"/>
</dbReference>
<name>A0A934MGR7_9HYPH</name>
<evidence type="ECO:0000259" key="1">
    <source>
        <dbReference type="Pfam" id="PF12697"/>
    </source>
</evidence>
<feature type="domain" description="AB hydrolase-1" evidence="1">
    <location>
        <begin position="13"/>
        <end position="256"/>
    </location>
</feature>
<reference evidence="2" key="1">
    <citation type="submission" date="2020-12" db="EMBL/GenBank/DDBJ databases">
        <title>Bacterial taxonomy.</title>
        <authorList>
            <person name="Pan X."/>
        </authorList>
    </citation>
    <scope>NUCLEOTIDE SEQUENCE</scope>
    <source>
        <strain evidence="2">B2012</strain>
    </source>
</reference>
<evidence type="ECO:0000313" key="3">
    <source>
        <dbReference type="Proteomes" id="UP000609531"/>
    </source>
</evidence>